<dbReference type="Proteomes" id="UP000054279">
    <property type="component" value="Unassembled WGS sequence"/>
</dbReference>
<reference evidence="2 3" key="1">
    <citation type="submission" date="2014-06" db="EMBL/GenBank/DDBJ databases">
        <title>Evolutionary Origins and Diversification of the Mycorrhizal Mutualists.</title>
        <authorList>
            <consortium name="DOE Joint Genome Institute"/>
            <consortium name="Mycorrhizal Genomics Consortium"/>
            <person name="Kohler A."/>
            <person name="Kuo A."/>
            <person name="Nagy L.G."/>
            <person name="Floudas D."/>
            <person name="Copeland A."/>
            <person name="Barry K.W."/>
            <person name="Cichocki N."/>
            <person name="Veneault-Fourrey C."/>
            <person name="LaButti K."/>
            <person name="Lindquist E.A."/>
            <person name="Lipzen A."/>
            <person name="Lundell T."/>
            <person name="Morin E."/>
            <person name="Murat C."/>
            <person name="Riley R."/>
            <person name="Ohm R."/>
            <person name="Sun H."/>
            <person name="Tunlid A."/>
            <person name="Henrissat B."/>
            <person name="Grigoriev I.V."/>
            <person name="Hibbett D.S."/>
            <person name="Martin F."/>
        </authorList>
    </citation>
    <scope>NUCLEOTIDE SEQUENCE [LARGE SCALE GENOMIC DNA]</scope>
    <source>
        <strain evidence="2 3">SS14</strain>
    </source>
</reference>
<sequence length="136" mass="15773">MQERYRKSHEKNIDKETGDLAFRRKRMIPAGTPNSPIQAKNKDRGNSELATDRMTSKLSDSENLLADFKKILERKRELYEESEDEETGDSDSGINDTVVSVNSAESLTNSIFDELKEFQRRNINIGMNLWNWNQMN</sequence>
<feature type="compositionally biased region" description="Basic and acidic residues" evidence="1">
    <location>
        <begin position="40"/>
        <end position="55"/>
    </location>
</feature>
<gene>
    <name evidence="2" type="ORF">M422DRAFT_49001</name>
</gene>
<dbReference type="EMBL" id="KN837141">
    <property type="protein sequence ID" value="KIJ40779.1"/>
    <property type="molecule type" value="Genomic_DNA"/>
</dbReference>
<evidence type="ECO:0000313" key="2">
    <source>
        <dbReference type="EMBL" id="KIJ40779.1"/>
    </source>
</evidence>
<protein>
    <submittedName>
        <fullName evidence="2">Unplaced genomic scaffold SPHSTscaffold_66, whole genome shotgun sequence</fullName>
    </submittedName>
</protein>
<evidence type="ECO:0000256" key="1">
    <source>
        <dbReference type="SAM" id="MobiDB-lite"/>
    </source>
</evidence>
<proteinExistence type="predicted"/>
<evidence type="ECO:0000313" key="3">
    <source>
        <dbReference type="Proteomes" id="UP000054279"/>
    </source>
</evidence>
<dbReference type="HOGENOM" id="CLU_1876752_0_0_1"/>
<organism evidence="2 3">
    <name type="scientific">Sphaerobolus stellatus (strain SS14)</name>
    <dbReference type="NCBI Taxonomy" id="990650"/>
    <lineage>
        <taxon>Eukaryota</taxon>
        <taxon>Fungi</taxon>
        <taxon>Dikarya</taxon>
        <taxon>Basidiomycota</taxon>
        <taxon>Agaricomycotina</taxon>
        <taxon>Agaricomycetes</taxon>
        <taxon>Phallomycetidae</taxon>
        <taxon>Geastrales</taxon>
        <taxon>Sphaerobolaceae</taxon>
        <taxon>Sphaerobolus</taxon>
    </lineage>
</organism>
<dbReference type="AlphaFoldDB" id="A0A0C9V139"/>
<accession>A0A0C9V139</accession>
<feature type="region of interest" description="Disordered" evidence="1">
    <location>
        <begin position="1"/>
        <end position="58"/>
    </location>
</feature>
<feature type="compositionally biased region" description="Basic and acidic residues" evidence="1">
    <location>
        <begin position="1"/>
        <end position="22"/>
    </location>
</feature>
<name>A0A0C9V139_SPHS4</name>
<keyword evidence="3" id="KW-1185">Reference proteome</keyword>